<name>A0AAJ7BMV5_CEPCN</name>
<evidence type="ECO:0000256" key="1">
    <source>
        <dbReference type="SAM" id="SignalP"/>
    </source>
</evidence>
<keyword evidence="2" id="KW-1185">Reference proteome</keyword>
<organism evidence="2 3">
    <name type="scientific">Cephus cinctus</name>
    <name type="common">Wheat stem sawfly</name>
    <dbReference type="NCBI Taxonomy" id="211228"/>
    <lineage>
        <taxon>Eukaryota</taxon>
        <taxon>Metazoa</taxon>
        <taxon>Ecdysozoa</taxon>
        <taxon>Arthropoda</taxon>
        <taxon>Hexapoda</taxon>
        <taxon>Insecta</taxon>
        <taxon>Pterygota</taxon>
        <taxon>Neoptera</taxon>
        <taxon>Endopterygota</taxon>
        <taxon>Hymenoptera</taxon>
        <taxon>Cephoidea</taxon>
        <taxon>Cephidae</taxon>
        <taxon>Cephus</taxon>
    </lineage>
</organism>
<gene>
    <name evidence="3" type="primary">LOC107265275</name>
</gene>
<feature type="chain" id="PRO_5042526883" evidence="1">
    <location>
        <begin position="20"/>
        <end position="148"/>
    </location>
</feature>
<sequence>MSWKTVSLIIVFAINIAVGRVYYVDNIDNLRNNNPVFGNLDNFEQSSRDLDLSFSAGDSDDSNDLKDHIRPIKKVYNYAVPGTSLLNVNKDIEHPATYYKIFEFPTGRTAFEEVLPNFGRNRKFMKNNVRKGEVILEIRVIANNDASE</sequence>
<dbReference type="GeneID" id="107265275"/>
<reference evidence="3" key="1">
    <citation type="submission" date="2025-08" db="UniProtKB">
        <authorList>
            <consortium name="RefSeq"/>
        </authorList>
    </citation>
    <scope>IDENTIFICATION</scope>
</reference>
<keyword evidence="1" id="KW-0732">Signal</keyword>
<dbReference type="Proteomes" id="UP000694920">
    <property type="component" value="Unplaced"/>
</dbReference>
<accession>A0AAJ7BMV5</accession>
<protein>
    <submittedName>
        <fullName evidence="3">Uncharacterized protein LOC107265275</fullName>
    </submittedName>
</protein>
<feature type="signal peptide" evidence="1">
    <location>
        <begin position="1"/>
        <end position="19"/>
    </location>
</feature>
<proteinExistence type="predicted"/>
<dbReference type="RefSeq" id="XP_015590055.1">
    <property type="nucleotide sequence ID" value="XM_015734569.2"/>
</dbReference>
<evidence type="ECO:0000313" key="3">
    <source>
        <dbReference type="RefSeq" id="XP_015590055.1"/>
    </source>
</evidence>
<dbReference type="AlphaFoldDB" id="A0AAJ7BMV5"/>
<dbReference type="KEGG" id="ccin:107265275"/>
<evidence type="ECO:0000313" key="2">
    <source>
        <dbReference type="Proteomes" id="UP000694920"/>
    </source>
</evidence>